<organism evidence="1 2">
    <name type="scientific">Rhabditophanes sp. KR3021</name>
    <dbReference type="NCBI Taxonomy" id="114890"/>
    <lineage>
        <taxon>Eukaryota</taxon>
        <taxon>Metazoa</taxon>
        <taxon>Ecdysozoa</taxon>
        <taxon>Nematoda</taxon>
        <taxon>Chromadorea</taxon>
        <taxon>Rhabditida</taxon>
        <taxon>Tylenchina</taxon>
        <taxon>Panagrolaimomorpha</taxon>
        <taxon>Strongyloidoidea</taxon>
        <taxon>Alloionematidae</taxon>
        <taxon>Rhabditophanes</taxon>
    </lineage>
</organism>
<evidence type="ECO:0000313" key="1">
    <source>
        <dbReference type="Proteomes" id="UP000095286"/>
    </source>
</evidence>
<evidence type="ECO:0000313" key="2">
    <source>
        <dbReference type="WBParaSite" id="RSKR_0000749900.1"/>
    </source>
</evidence>
<accession>A0AC35U468</accession>
<dbReference type="WBParaSite" id="RSKR_0000749900.1">
    <property type="protein sequence ID" value="RSKR_0000749900.1"/>
    <property type="gene ID" value="RSKR_0000749900"/>
</dbReference>
<proteinExistence type="predicted"/>
<reference evidence="2" key="1">
    <citation type="submission" date="2016-11" db="UniProtKB">
        <authorList>
            <consortium name="WormBaseParasite"/>
        </authorList>
    </citation>
    <scope>IDENTIFICATION</scope>
    <source>
        <strain evidence="2">KR3021</strain>
    </source>
</reference>
<name>A0AC35U468_9BILA</name>
<sequence>MSEKKDEMGNFTNSNGANYNKIISLSKSISLDSRDCNYIDNGNSVLPTRYIPPSKKIVTNEISKNGLLGGNGLSGNNNGKIEKPKKGKIEKTKKEVKEKATVVEIPKLVESKLPKPKKRLFFSSRSTETNNTTSGKKKEEKILVLTAIENDSKHISTDIKCIDENIVEIISSPIKITRDLANVTPLSSNNLKVSETVEEVKVVVCDLQIKDPKIEKIEVTVNVFDKIEETKSTCVQKIDEVLQIIERIKEPINEVIEKKQELENNVLHNIEEVHITNIAKEVPMHLIQQEPNVIKKESEIIVQTNIETPKKIVVETPQKTVLETPKMVFVETPKKIAVQTPKLVVIEKVSKLPTKKQNRDKTSIRVIGKPENEVLRKPDKPERKSLIPSIFQKSKRKSIPVPSTISDDKIAPLAISECTRIANSPMVEDSPVSITLKNAKTITHQVIEAVPSIVKEEELMTPKTPRGRNNSEPHGDLIDDELNDQPMLVGNSFSLNNLGSLSSNSIKHYQEEEDDHMVMSKSAIIIRHSDSYHSPITADITFIEQGIKAQMSNPRSDQSFNIGSSIVSPTSSFKSAISDNMSYTGRISSNSEKENQMSKGVTLSAIMKDESVNIEKSELYFQNSIIKNQQCDYSEYICLIDKLRHEVRCLKKTLDEKDREIVYLKGRLMTNST</sequence>
<dbReference type="Proteomes" id="UP000095286">
    <property type="component" value="Unplaced"/>
</dbReference>
<protein>
    <submittedName>
        <fullName evidence="2">BMERB domain-containing protein</fullName>
    </submittedName>
</protein>